<dbReference type="UniPathway" id="UPA00253">
    <property type="reaction ID" value="UER00334"/>
</dbReference>
<dbReference type="PIRSF" id="PIRSF006630">
    <property type="entry name" value="NADS_GAT"/>
    <property type="match status" value="1"/>
</dbReference>
<dbReference type="PROSITE" id="PS50263">
    <property type="entry name" value="CN_HYDROLASE"/>
    <property type="match status" value="1"/>
</dbReference>
<evidence type="ECO:0000256" key="8">
    <source>
        <dbReference type="RuleBase" id="RU003811"/>
    </source>
</evidence>
<keyword evidence="5 7" id="KW-0067">ATP-binding</keyword>
<dbReference type="CDD" id="cd00553">
    <property type="entry name" value="NAD_synthase"/>
    <property type="match status" value="1"/>
</dbReference>
<comment type="similarity">
    <text evidence="8">Belongs to the NAD synthetase family.</text>
</comment>
<keyword evidence="3 7" id="KW-0436">Ligase</keyword>
<name>D4G8C3_RIEPU</name>
<accession>D4G8C3</accession>
<evidence type="ECO:0000313" key="11">
    <source>
        <dbReference type="Proteomes" id="UP000001700"/>
    </source>
</evidence>
<evidence type="ECO:0000256" key="6">
    <source>
        <dbReference type="ARBA" id="ARBA00023027"/>
    </source>
</evidence>
<dbReference type="HOGENOM" id="CLU_022313_2_0_6"/>
<evidence type="ECO:0000256" key="1">
    <source>
        <dbReference type="ARBA" id="ARBA00005188"/>
    </source>
</evidence>
<keyword evidence="11" id="KW-1185">Reference proteome</keyword>
<evidence type="ECO:0000259" key="9">
    <source>
        <dbReference type="PROSITE" id="PS50263"/>
    </source>
</evidence>
<dbReference type="RefSeq" id="WP_013087756.1">
    <property type="nucleotide sequence ID" value="NC_014109.1"/>
</dbReference>
<evidence type="ECO:0000256" key="4">
    <source>
        <dbReference type="ARBA" id="ARBA00022741"/>
    </source>
</evidence>
<evidence type="ECO:0000256" key="5">
    <source>
        <dbReference type="ARBA" id="ARBA00022840"/>
    </source>
</evidence>
<dbReference type="SUPFAM" id="SSF56317">
    <property type="entry name" value="Carbon-nitrogen hydrolase"/>
    <property type="match status" value="1"/>
</dbReference>
<gene>
    <name evidence="10" type="ordered locus">RIEPE_0330</name>
</gene>
<dbReference type="EMBL" id="CP001085">
    <property type="protein sequence ID" value="ADD79772.1"/>
    <property type="molecule type" value="Genomic_DNA"/>
</dbReference>
<feature type="domain" description="CN hydrolase" evidence="9">
    <location>
        <begin position="5"/>
        <end position="246"/>
    </location>
</feature>
<dbReference type="InterPro" id="IPR014729">
    <property type="entry name" value="Rossmann-like_a/b/a_fold"/>
</dbReference>
<dbReference type="eggNOG" id="COG0388">
    <property type="taxonomic scope" value="Bacteria"/>
</dbReference>
<dbReference type="GO" id="GO:0003952">
    <property type="term" value="F:NAD+ synthase (glutamine-hydrolyzing) activity"/>
    <property type="evidence" value="ECO:0007669"/>
    <property type="project" value="UniProtKB-UniRule"/>
</dbReference>
<dbReference type="GO" id="GO:0005737">
    <property type="term" value="C:cytoplasm"/>
    <property type="evidence" value="ECO:0007669"/>
    <property type="project" value="InterPro"/>
</dbReference>
<dbReference type="GO" id="GO:0004359">
    <property type="term" value="F:glutaminase activity"/>
    <property type="evidence" value="ECO:0007669"/>
    <property type="project" value="InterPro"/>
</dbReference>
<comment type="catalytic activity">
    <reaction evidence="7">
        <text>deamido-NAD(+) + L-glutamine + ATP + H2O = L-glutamate + AMP + diphosphate + NAD(+) + H(+)</text>
        <dbReference type="Rhea" id="RHEA:24384"/>
        <dbReference type="ChEBI" id="CHEBI:15377"/>
        <dbReference type="ChEBI" id="CHEBI:15378"/>
        <dbReference type="ChEBI" id="CHEBI:29985"/>
        <dbReference type="ChEBI" id="CHEBI:30616"/>
        <dbReference type="ChEBI" id="CHEBI:33019"/>
        <dbReference type="ChEBI" id="CHEBI:57540"/>
        <dbReference type="ChEBI" id="CHEBI:58359"/>
        <dbReference type="ChEBI" id="CHEBI:58437"/>
        <dbReference type="ChEBI" id="CHEBI:456215"/>
        <dbReference type="EC" id="6.3.5.1"/>
    </reaction>
</comment>
<comment type="similarity">
    <text evidence="2 7">In the C-terminal section; belongs to the NAD synthetase family.</text>
</comment>
<dbReference type="FunFam" id="3.40.50.620:FF:000106">
    <property type="entry name" value="Glutamine-dependent NAD(+) synthetase"/>
    <property type="match status" value="1"/>
</dbReference>
<protein>
    <recommendedName>
        <fullName evidence="7">Glutamine-dependent NAD(+) synthetase</fullName>
        <ecNumber evidence="7">6.3.5.1</ecNumber>
    </recommendedName>
    <alternativeName>
        <fullName evidence="7">NAD(+) synthase [glutamine-hydrolyzing]</fullName>
    </alternativeName>
</protein>
<organism evidence="10 11">
    <name type="scientific">Riesia pediculicola (strain USDA)</name>
    <dbReference type="NCBI Taxonomy" id="515618"/>
    <lineage>
        <taxon>Bacteria</taxon>
        <taxon>Pseudomonadati</taxon>
        <taxon>Pseudomonadota</taxon>
        <taxon>Gammaproteobacteria</taxon>
        <taxon>Enterobacterales</taxon>
        <taxon>Enterobacteriaceae</taxon>
        <taxon>Candidatus Riesia</taxon>
    </lineage>
</organism>
<reference evidence="10" key="1">
    <citation type="submission" date="2008-05" db="EMBL/GenBank/DDBJ databases">
        <title>Genome sequence of Riesia pediculicola USDA.</title>
        <authorList>
            <person name="Kirkness E.F."/>
        </authorList>
    </citation>
    <scope>NUCLEOTIDE SEQUENCE [LARGE SCALE GENOMIC DNA]</scope>
    <source>
        <strain evidence="10">USDA</strain>
    </source>
</reference>
<dbReference type="PANTHER" id="PTHR23090:SF9">
    <property type="entry name" value="GLUTAMINE-DEPENDENT NAD(+) SYNTHETASE"/>
    <property type="match status" value="1"/>
</dbReference>
<dbReference type="InterPro" id="IPR036526">
    <property type="entry name" value="C-N_Hydrolase_sf"/>
</dbReference>
<keyword evidence="4 7" id="KW-0547">Nucleotide-binding</keyword>
<dbReference type="GO" id="GO:0005524">
    <property type="term" value="F:ATP binding"/>
    <property type="evidence" value="ECO:0007669"/>
    <property type="project" value="UniProtKB-UniRule"/>
</dbReference>
<dbReference type="Pfam" id="PF00795">
    <property type="entry name" value="CN_hydrolase"/>
    <property type="match status" value="1"/>
</dbReference>
<dbReference type="Gene3D" id="3.60.110.10">
    <property type="entry name" value="Carbon-nitrogen hydrolase"/>
    <property type="match status" value="1"/>
</dbReference>
<dbReference type="EC" id="6.3.5.1" evidence="7"/>
<dbReference type="SUPFAM" id="SSF52402">
    <property type="entry name" value="Adenine nucleotide alpha hydrolases-like"/>
    <property type="match status" value="1"/>
</dbReference>
<proteinExistence type="inferred from homology"/>
<dbReference type="PANTHER" id="PTHR23090">
    <property type="entry name" value="NH 3 /GLUTAMINE-DEPENDENT NAD + SYNTHETASE"/>
    <property type="match status" value="1"/>
</dbReference>
<dbReference type="eggNOG" id="COG0171">
    <property type="taxonomic scope" value="Bacteria"/>
</dbReference>
<evidence type="ECO:0000256" key="3">
    <source>
        <dbReference type="ARBA" id="ARBA00022598"/>
    </source>
</evidence>
<dbReference type="GO" id="GO:0009435">
    <property type="term" value="P:NAD+ biosynthetic process"/>
    <property type="evidence" value="ECO:0007669"/>
    <property type="project" value="UniProtKB-UniRule"/>
</dbReference>
<comment type="pathway">
    <text evidence="1 7">Cofactor biosynthesis; NAD(+) biosynthesis; NAD(+) from deamido-NAD(+) (L-Gln route): step 1/1.</text>
</comment>
<evidence type="ECO:0000256" key="2">
    <source>
        <dbReference type="ARBA" id="ARBA00007145"/>
    </source>
</evidence>
<dbReference type="InterPro" id="IPR003010">
    <property type="entry name" value="C-N_Hydrolase"/>
</dbReference>
<dbReference type="KEGG" id="rip:RIEPE_0330"/>
<dbReference type="STRING" id="515618.RIEPE_0330"/>
<dbReference type="OrthoDB" id="9760188at2"/>
<keyword evidence="6 7" id="KW-0520">NAD</keyword>
<evidence type="ECO:0000256" key="7">
    <source>
        <dbReference type="PIRNR" id="PIRNR006630"/>
    </source>
</evidence>
<dbReference type="InterPro" id="IPR003694">
    <property type="entry name" value="NAD_synthase"/>
</dbReference>
<dbReference type="Pfam" id="PF02540">
    <property type="entry name" value="NAD_synthase"/>
    <property type="match status" value="1"/>
</dbReference>
<dbReference type="InterPro" id="IPR022310">
    <property type="entry name" value="NAD/GMP_synthase"/>
</dbReference>
<dbReference type="Proteomes" id="UP000001700">
    <property type="component" value="Chromosome"/>
</dbReference>
<evidence type="ECO:0000313" key="10">
    <source>
        <dbReference type="EMBL" id="ADD79772.1"/>
    </source>
</evidence>
<dbReference type="Gene3D" id="3.40.50.620">
    <property type="entry name" value="HUPs"/>
    <property type="match status" value="1"/>
</dbReference>
<dbReference type="AlphaFoldDB" id="D4G8C3"/>
<dbReference type="NCBIfam" id="NF010588">
    <property type="entry name" value="PRK13981.1"/>
    <property type="match status" value="1"/>
</dbReference>
<dbReference type="InterPro" id="IPR014445">
    <property type="entry name" value="Gln-dep_NAD_synthase"/>
</dbReference>
<sequence>MKNKIKVVLVQMNSKLGDIKQNFDKIKRQIEKFKKKKPNIIVFPELSLIGFCPDLLNYHPYPDFYKTCCFYMSKICKLSNKDTIVVVGHFFKVRNKFYNVLSCFQSKKLLTRFLKDDFQSNNSKKNINHFYKRYESILIINGYRISFLIGEDIFSREKIYNEKKKKIDLLFLICSFPYSFRKNRVSDNFLKKMSTEMKIRIVYLNSVGGQDELIFEGNSRYFDQVGRSFCLIPYFLEKSCFFTIDRNSISFKEQFSHHRSKISRLYDALVLSTRDYVNKNHFLGIVIGLSGGIDSALSLSIAIDAIGKESVKAIMMPSINTSQESIEDAKKQCELVGTTLEVISIQKIFGQFSCQLKKMFKSLKCVVLENLQARCRAVFLMGISNQNRYLLLSTSNRSELYTGYTTIYGDMSGGFAPLKDIPKTIVFSLSKYRNTINKVIPENIILKKPTSELRKKGFDEDDLPKYSLLDEILFYYIDKKYSIQKILSKIPLKNESILEVIKLFHSNEFKRKQSPIGPILFSNKTTFEKTYPVNHTSFLSSFLK</sequence>
<dbReference type="NCBIfam" id="TIGR00552">
    <property type="entry name" value="nadE"/>
    <property type="match status" value="1"/>
</dbReference>